<name>A0A915PSK8_9BILA</name>
<proteinExistence type="predicted"/>
<feature type="compositionally biased region" description="Acidic residues" evidence="1">
    <location>
        <begin position="104"/>
        <end position="115"/>
    </location>
</feature>
<evidence type="ECO:0000256" key="1">
    <source>
        <dbReference type="SAM" id="MobiDB-lite"/>
    </source>
</evidence>
<dbReference type="AlphaFoldDB" id="A0A915PSK8"/>
<dbReference type="WBParaSite" id="sdigi.contig226.g6359.t1">
    <property type="protein sequence ID" value="sdigi.contig226.g6359.t1"/>
    <property type="gene ID" value="sdigi.contig226.g6359"/>
</dbReference>
<organism evidence="2 3">
    <name type="scientific">Setaria digitata</name>
    <dbReference type="NCBI Taxonomy" id="48799"/>
    <lineage>
        <taxon>Eukaryota</taxon>
        <taxon>Metazoa</taxon>
        <taxon>Ecdysozoa</taxon>
        <taxon>Nematoda</taxon>
        <taxon>Chromadorea</taxon>
        <taxon>Rhabditida</taxon>
        <taxon>Spirurina</taxon>
        <taxon>Spiruromorpha</taxon>
        <taxon>Filarioidea</taxon>
        <taxon>Setariidae</taxon>
        <taxon>Setaria</taxon>
    </lineage>
</organism>
<feature type="compositionally biased region" description="Basic residues" evidence="1">
    <location>
        <begin position="191"/>
        <end position="201"/>
    </location>
</feature>
<evidence type="ECO:0000313" key="2">
    <source>
        <dbReference type="Proteomes" id="UP000887581"/>
    </source>
</evidence>
<feature type="compositionally biased region" description="Basic residues" evidence="1">
    <location>
        <begin position="154"/>
        <end position="171"/>
    </location>
</feature>
<keyword evidence="2" id="KW-1185">Reference proteome</keyword>
<evidence type="ECO:0000313" key="3">
    <source>
        <dbReference type="WBParaSite" id="sdigi.contig226.g6359.t1"/>
    </source>
</evidence>
<dbReference type="Proteomes" id="UP000887581">
    <property type="component" value="Unplaced"/>
</dbReference>
<feature type="region of interest" description="Disordered" evidence="1">
    <location>
        <begin position="91"/>
        <end position="201"/>
    </location>
</feature>
<accession>A0A915PSK8</accession>
<protein>
    <submittedName>
        <fullName evidence="3">Protein TSSC4</fullName>
    </submittedName>
</protein>
<reference evidence="3" key="1">
    <citation type="submission" date="2022-11" db="UniProtKB">
        <authorList>
            <consortium name="WormBaseParasite"/>
        </authorList>
    </citation>
    <scope>IDENTIFICATION</scope>
</reference>
<sequence length="201" mass="22758">MWILAIRAGPIILQSGSAAAESRNSLAEEKWNEMDDADYNDDENAVNENFQDSDNYPLLNAISKQLSRFGRETKDQLHAANITAQEDRIIEDQGDYNDLIKSDESEDDNEDESEEQSSSTEEAGTVECSHGTSPPTRIKKETIDESFVVFSKTNGKRVKRVSRAGNSRRTKIMQERRGRLDTGNSVEKNQNHHKHRVTDNK</sequence>